<evidence type="ECO:0000313" key="5">
    <source>
        <dbReference type="EMBL" id="KNZ42995.1"/>
    </source>
</evidence>
<dbReference type="STRING" id="52689.AKG39_04580"/>
<organism evidence="5 6">
    <name type="scientific">Acetobacterium bakii</name>
    <dbReference type="NCBI Taxonomy" id="52689"/>
    <lineage>
        <taxon>Bacteria</taxon>
        <taxon>Bacillati</taxon>
        <taxon>Bacillota</taxon>
        <taxon>Clostridia</taxon>
        <taxon>Eubacteriales</taxon>
        <taxon>Eubacteriaceae</taxon>
        <taxon>Acetobacterium</taxon>
    </lineage>
</organism>
<evidence type="ECO:0000256" key="2">
    <source>
        <dbReference type="ARBA" id="ARBA00023125"/>
    </source>
</evidence>
<gene>
    <name evidence="5" type="ORF">AKG39_04580</name>
</gene>
<sequence>MADEFGVSRITIRNALSSLIDDGYIYSIPGKGNYVLDNKNDKFLLSLKTVNLLKKPFQRVEMLGSEIIKPTIDLVYRLRVAPDARVVYIRWVLFYEETPIAYDIHYIPYFPGITVWNDDFEYTSLSEILSQKNTIFQLQEKMSITAVTSSEEVAKVLGIQVNTPVLQITQEISDDEEPMGMRRLYIKKEWCRIHGDSLNG</sequence>
<dbReference type="GO" id="GO:0003677">
    <property type="term" value="F:DNA binding"/>
    <property type="evidence" value="ECO:0007669"/>
    <property type="project" value="UniProtKB-KW"/>
</dbReference>
<keyword evidence="1" id="KW-0805">Transcription regulation</keyword>
<proteinExistence type="predicted"/>
<dbReference type="GO" id="GO:0045892">
    <property type="term" value="P:negative regulation of DNA-templated transcription"/>
    <property type="evidence" value="ECO:0007669"/>
    <property type="project" value="TreeGrafter"/>
</dbReference>
<protein>
    <recommendedName>
        <fullName evidence="4">HTH gntR-type domain-containing protein</fullName>
    </recommendedName>
</protein>
<dbReference type="EMBL" id="LGYO01000008">
    <property type="protein sequence ID" value="KNZ42995.1"/>
    <property type="molecule type" value="Genomic_DNA"/>
</dbReference>
<dbReference type="InterPro" id="IPR028978">
    <property type="entry name" value="Chorismate_lyase_/UTRA_dom_sf"/>
</dbReference>
<dbReference type="InterPro" id="IPR036388">
    <property type="entry name" value="WH-like_DNA-bd_sf"/>
</dbReference>
<dbReference type="Pfam" id="PF07702">
    <property type="entry name" value="UTRA"/>
    <property type="match status" value="1"/>
</dbReference>
<dbReference type="Gene3D" id="3.40.1410.10">
    <property type="entry name" value="Chorismate lyase-like"/>
    <property type="match status" value="1"/>
</dbReference>
<name>A0A0L6U5D3_9FIRM</name>
<dbReference type="AlphaFoldDB" id="A0A0L6U5D3"/>
<evidence type="ECO:0000313" key="6">
    <source>
        <dbReference type="Proteomes" id="UP000036873"/>
    </source>
</evidence>
<dbReference type="GO" id="GO:0003700">
    <property type="term" value="F:DNA-binding transcription factor activity"/>
    <property type="evidence" value="ECO:0007669"/>
    <property type="project" value="InterPro"/>
</dbReference>
<evidence type="ECO:0000256" key="1">
    <source>
        <dbReference type="ARBA" id="ARBA00023015"/>
    </source>
</evidence>
<comment type="caution">
    <text evidence="5">The sequence shown here is derived from an EMBL/GenBank/DDBJ whole genome shotgun (WGS) entry which is preliminary data.</text>
</comment>
<keyword evidence="6" id="KW-1185">Reference proteome</keyword>
<keyword evidence="3" id="KW-0804">Transcription</keyword>
<evidence type="ECO:0000259" key="4">
    <source>
        <dbReference type="PROSITE" id="PS50949"/>
    </source>
</evidence>
<dbReference type="Gene3D" id="1.10.10.10">
    <property type="entry name" value="Winged helix-like DNA-binding domain superfamily/Winged helix DNA-binding domain"/>
    <property type="match status" value="1"/>
</dbReference>
<feature type="domain" description="HTH gntR-type" evidence="4">
    <location>
        <begin position="1"/>
        <end position="38"/>
    </location>
</feature>
<dbReference type="PROSITE" id="PS50949">
    <property type="entry name" value="HTH_GNTR"/>
    <property type="match status" value="1"/>
</dbReference>
<dbReference type="PANTHER" id="PTHR44846:SF1">
    <property type="entry name" value="MANNOSYL-D-GLYCERATE TRANSPORT_METABOLISM SYSTEM REPRESSOR MNGR-RELATED"/>
    <property type="match status" value="1"/>
</dbReference>
<dbReference type="InterPro" id="IPR011663">
    <property type="entry name" value="UTRA"/>
</dbReference>
<dbReference type="SMART" id="SM00866">
    <property type="entry name" value="UTRA"/>
    <property type="match status" value="1"/>
</dbReference>
<dbReference type="PANTHER" id="PTHR44846">
    <property type="entry name" value="MANNOSYL-D-GLYCERATE TRANSPORT/METABOLISM SYSTEM REPRESSOR MNGR-RELATED"/>
    <property type="match status" value="1"/>
</dbReference>
<evidence type="ECO:0000256" key="3">
    <source>
        <dbReference type="ARBA" id="ARBA00023163"/>
    </source>
</evidence>
<dbReference type="SUPFAM" id="SSF64288">
    <property type="entry name" value="Chorismate lyase-like"/>
    <property type="match status" value="1"/>
</dbReference>
<reference evidence="6" key="1">
    <citation type="submission" date="2015-07" db="EMBL/GenBank/DDBJ databases">
        <title>Draft genome sequence of Acetobacterium bakii DSM 8293, a potential psychrophilic chemical producer through syngas fermentation.</title>
        <authorList>
            <person name="Song Y."/>
            <person name="Hwang S."/>
            <person name="Cho B.-K."/>
        </authorList>
    </citation>
    <scope>NUCLEOTIDE SEQUENCE [LARGE SCALE GENOMIC DNA]</scope>
    <source>
        <strain evidence="6">DSM 8239</strain>
    </source>
</reference>
<dbReference type="InterPro" id="IPR050679">
    <property type="entry name" value="Bact_HTH_transcr_reg"/>
</dbReference>
<keyword evidence="2" id="KW-0238">DNA-binding</keyword>
<dbReference type="Pfam" id="PF00392">
    <property type="entry name" value="GntR"/>
    <property type="match status" value="1"/>
</dbReference>
<dbReference type="Proteomes" id="UP000036873">
    <property type="component" value="Unassembled WGS sequence"/>
</dbReference>
<accession>A0A0L6U5D3</accession>
<dbReference type="InterPro" id="IPR000524">
    <property type="entry name" value="Tscrpt_reg_HTH_GntR"/>
</dbReference>